<dbReference type="RefSeq" id="WP_123870397.1">
    <property type="nucleotide sequence ID" value="NZ_CP033932.1"/>
</dbReference>
<gene>
    <name evidence="1" type="ORF">EG339_13020</name>
</gene>
<evidence type="ECO:0000313" key="2">
    <source>
        <dbReference type="Proteomes" id="UP000271193"/>
    </source>
</evidence>
<reference evidence="2" key="1">
    <citation type="submission" date="2018-11" db="EMBL/GenBank/DDBJ databases">
        <title>Proposal to divide the Flavobacteriaceae and reorganize its genera based on Amino Acid Identity values calculated from whole genome sequences.</title>
        <authorList>
            <person name="Nicholson A.C."/>
            <person name="Gulvik C.A."/>
            <person name="Whitney A.M."/>
            <person name="Humrighouse B.W."/>
            <person name="Bell M."/>
            <person name="Holmes B."/>
            <person name="Steigerwalt A.G."/>
            <person name="Villarma A."/>
            <person name="Sheth M."/>
            <person name="Batra D."/>
            <person name="Pryor J."/>
            <person name="Bernardet J.-F."/>
            <person name="Hugo C."/>
            <person name="Kampfer P."/>
            <person name="Newman J."/>
            <person name="McQuiston J.R."/>
        </authorList>
    </citation>
    <scope>NUCLEOTIDE SEQUENCE [LARGE SCALE GENOMIC DNA]</scope>
    <source>
        <strain evidence="2">G0229</strain>
    </source>
</reference>
<name>A0A3G6TGS9_9FLAO</name>
<proteinExistence type="predicted"/>
<dbReference type="EMBL" id="CP033932">
    <property type="protein sequence ID" value="AZB25434.1"/>
    <property type="molecule type" value="Genomic_DNA"/>
</dbReference>
<accession>A0A3G6TGS9</accession>
<dbReference type="KEGG" id="cben:EG339_13020"/>
<organism evidence="1 2">
    <name type="scientific">Chryseobacterium bernardetii</name>
    <dbReference type="NCBI Taxonomy" id="1241978"/>
    <lineage>
        <taxon>Bacteria</taxon>
        <taxon>Pseudomonadati</taxon>
        <taxon>Bacteroidota</taxon>
        <taxon>Flavobacteriia</taxon>
        <taxon>Flavobacteriales</taxon>
        <taxon>Weeksellaceae</taxon>
        <taxon>Chryseobacterium group</taxon>
        <taxon>Chryseobacterium</taxon>
    </lineage>
</organism>
<dbReference type="AlphaFoldDB" id="A0A3G6TGS9"/>
<dbReference type="Proteomes" id="UP000271193">
    <property type="component" value="Chromosome"/>
</dbReference>
<keyword evidence="2" id="KW-1185">Reference proteome</keyword>
<dbReference type="GeneID" id="99065726"/>
<evidence type="ECO:0000313" key="1">
    <source>
        <dbReference type="EMBL" id="AZB25434.1"/>
    </source>
</evidence>
<sequence>MRKKIKQLIESSGKKGAVTYKGKDKRKQFDESVTHKKLQAFIHFVGDKTKVISQILLKK</sequence>
<protein>
    <submittedName>
        <fullName evidence="1">Uncharacterized protein</fullName>
    </submittedName>
</protein>